<evidence type="ECO:0000313" key="2">
    <source>
        <dbReference type="EMBL" id="PIL27695.1"/>
    </source>
</evidence>
<reference evidence="2 3" key="1">
    <citation type="journal article" date="2015" name="Sci. Rep.">
        <title>Chromosome-level genome map provides insights into diverse defense mechanisms in the medicinal fungus Ganoderma sinense.</title>
        <authorList>
            <person name="Zhu Y."/>
            <person name="Xu J."/>
            <person name="Sun C."/>
            <person name="Zhou S."/>
            <person name="Xu H."/>
            <person name="Nelson D.R."/>
            <person name="Qian J."/>
            <person name="Song J."/>
            <person name="Luo H."/>
            <person name="Xiang L."/>
            <person name="Li Y."/>
            <person name="Xu Z."/>
            <person name="Ji A."/>
            <person name="Wang L."/>
            <person name="Lu S."/>
            <person name="Hayward A."/>
            <person name="Sun W."/>
            <person name="Li X."/>
            <person name="Schwartz D.C."/>
            <person name="Wang Y."/>
            <person name="Chen S."/>
        </authorList>
    </citation>
    <scope>NUCLEOTIDE SEQUENCE [LARGE SCALE GENOMIC DNA]</scope>
    <source>
        <strain evidence="2 3">ZZ0214-1</strain>
    </source>
</reference>
<evidence type="ECO:0000313" key="3">
    <source>
        <dbReference type="Proteomes" id="UP000230002"/>
    </source>
</evidence>
<proteinExistence type="predicted"/>
<sequence length="231" mass="22905">MTAPPPPPQPRTRPPAPPSTVARTASSRGSSPTSPLLILMTPASSSATGGALARTAAHGSTASTRRQRRACSMPKTRTKSRAPAGRGGCDRDFCASAARVAGRGGHPQRDGLGQGTMLGGLVACGSGPGAGGPSLLGAGTTAGGAGAGWGGEGRVDANAVFADGGLGGSCGEGYWGARAVPYAAASPLHPPRLWTSQAPGLLACSLHPRRRRRPRTHTGPSLSFPAPPPAS</sequence>
<keyword evidence="3" id="KW-1185">Reference proteome</keyword>
<dbReference type="AlphaFoldDB" id="A0A2G8S1Q7"/>
<organism evidence="2 3">
    <name type="scientific">Ganoderma sinense ZZ0214-1</name>
    <dbReference type="NCBI Taxonomy" id="1077348"/>
    <lineage>
        <taxon>Eukaryota</taxon>
        <taxon>Fungi</taxon>
        <taxon>Dikarya</taxon>
        <taxon>Basidiomycota</taxon>
        <taxon>Agaricomycotina</taxon>
        <taxon>Agaricomycetes</taxon>
        <taxon>Polyporales</taxon>
        <taxon>Polyporaceae</taxon>
        <taxon>Ganoderma</taxon>
    </lineage>
</organism>
<name>A0A2G8S1Q7_9APHY</name>
<protein>
    <submittedName>
        <fullName evidence="2">Uncharacterized protein</fullName>
    </submittedName>
</protein>
<dbReference type="EMBL" id="AYKW01000034">
    <property type="protein sequence ID" value="PIL27695.1"/>
    <property type="molecule type" value="Genomic_DNA"/>
</dbReference>
<feature type="region of interest" description="Disordered" evidence="1">
    <location>
        <begin position="205"/>
        <end position="231"/>
    </location>
</feature>
<dbReference type="Proteomes" id="UP000230002">
    <property type="component" value="Unassembled WGS sequence"/>
</dbReference>
<evidence type="ECO:0000256" key="1">
    <source>
        <dbReference type="SAM" id="MobiDB-lite"/>
    </source>
</evidence>
<accession>A0A2G8S1Q7</accession>
<feature type="compositionally biased region" description="Pro residues" evidence="1">
    <location>
        <begin position="1"/>
        <end position="18"/>
    </location>
</feature>
<gene>
    <name evidence="2" type="ORF">GSI_10848</name>
</gene>
<feature type="region of interest" description="Disordered" evidence="1">
    <location>
        <begin position="1"/>
        <end position="88"/>
    </location>
</feature>
<comment type="caution">
    <text evidence="2">The sequence shown here is derived from an EMBL/GenBank/DDBJ whole genome shotgun (WGS) entry which is preliminary data.</text>
</comment>
<feature type="compositionally biased region" description="Basic residues" evidence="1">
    <location>
        <begin position="207"/>
        <end position="216"/>
    </location>
</feature>